<feature type="transmembrane region" description="Helical" evidence="6">
    <location>
        <begin position="360"/>
        <end position="380"/>
    </location>
</feature>
<gene>
    <name evidence="8" type="ORF">DB32_004764</name>
</gene>
<evidence type="ECO:0000313" key="8">
    <source>
        <dbReference type="EMBL" id="AKF07615.1"/>
    </source>
</evidence>
<name>A0A0F6W586_9BACT</name>
<protein>
    <submittedName>
        <fullName evidence="8">Putative membrane protein</fullName>
    </submittedName>
</protein>
<evidence type="ECO:0000313" key="9">
    <source>
        <dbReference type="Proteomes" id="UP000034883"/>
    </source>
</evidence>
<keyword evidence="3 6" id="KW-0812">Transmembrane</keyword>
<dbReference type="InterPro" id="IPR050545">
    <property type="entry name" value="Mycobact_MmpL"/>
</dbReference>
<evidence type="ECO:0000256" key="5">
    <source>
        <dbReference type="ARBA" id="ARBA00023136"/>
    </source>
</evidence>
<feature type="transmembrane region" description="Helical" evidence="6">
    <location>
        <begin position="654"/>
        <end position="673"/>
    </location>
</feature>
<proteinExistence type="predicted"/>
<dbReference type="STRING" id="927083.DB32_004764"/>
<reference evidence="8 9" key="1">
    <citation type="submission" date="2015-03" db="EMBL/GenBank/DDBJ databases">
        <title>Genome assembly of Sandaracinus amylolyticus DSM 53668.</title>
        <authorList>
            <person name="Sharma G."/>
            <person name="Subramanian S."/>
        </authorList>
    </citation>
    <scope>NUCLEOTIDE SEQUENCE [LARGE SCALE GENOMIC DNA]</scope>
    <source>
        <strain evidence="8 9">DSM 53668</strain>
    </source>
</reference>
<feature type="transmembrane region" description="Helical" evidence="6">
    <location>
        <begin position="315"/>
        <end position="340"/>
    </location>
</feature>
<accession>A0A0F6W586</accession>
<dbReference type="Gene3D" id="1.20.1640.10">
    <property type="entry name" value="Multidrug efflux transporter AcrB transmembrane domain"/>
    <property type="match status" value="2"/>
</dbReference>
<dbReference type="SUPFAM" id="SSF82866">
    <property type="entry name" value="Multidrug efflux transporter AcrB transmembrane domain"/>
    <property type="match status" value="2"/>
</dbReference>
<feature type="domain" description="SSD" evidence="7">
    <location>
        <begin position="289"/>
        <end position="414"/>
    </location>
</feature>
<dbReference type="KEGG" id="samy:DB32_004764"/>
<dbReference type="Pfam" id="PF03176">
    <property type="entry name" value="MMPL"/>
    <property type="match status" value="2"/>
</dbReference>
<feature type="transmembrane region" description="Helical" evidence="6">
    <location>
        <begin position="392"/>
        <end position="415"/>
    </location>
</feature>
<dbReference type="PANTHER" id="PTHR33406">
    <property type="entry name" value="MEMBRANE PROTEIN MJ1562-RELATED"/>
    <property type="match status" value="1"/>
</dbReference>
<evidence type="ECO:0000256" key="2">
    <source>
        <dbReference type="ARBA" id="ARBA00022475"/>
    </source>
</evidence>
<dbReference type="PRINTS" id="PR00702">
    <property type="entry name" value="ACRIFLAVINRP"/>
</dbReference>
<keyword evidence="2" id="KW-1003">Cell membrane</keyword>
<dbReference type="GO" id="GO:0005886">
    <property type="term" value="C:plasma membrane"/>
    <property type="evidence" value="ECO:0007669"/>
    <property type="project" value="UniProtKB-SubCell"/>
</dbReference>
<keyword evidence="5 6" id="KW-0472">Membrane</keyword>
<dbReference type="AlphaFoldDB" id="A0A0F6W586"/>
<keyword evidence="9" id="KW-1185">Reference proteome</keyword>
<dbReference type="Proteomes" id="UP000034883">
    <property type="component" value="Chromosome"/>
</dbReference>
<dbReference type="InterPro" id="IPR001036">
    <property type="entry name" value="Acrflvin-R"/>
</dbReference>
<organism evidence="8 9">
    <name type="scientific">Sandaracinus amylolyticus</name>
    <dbReference type="NCBI Taxonomy" id="927083"/>
    <lineage>
        <taxon>Bacteria</taxon>
        <taxon>Pseudomonadati</taxon>
        <taxon>Myxococcota</taxon>
        <taxon>Polyangia</taxon>
        <taxon>Polyangiales</taxon>
        <taxon>Sandaracinaceae</taxon>
        <taxon>Sandaracinus</taxon>
    </lineage>
</organism>
<sequence length="814" mass="88406">MTARRRTVLLVVAMFVTFAAIQLPRLQTDSSPENLLISYGGYADRARVFRESFGDTDSVVAILVEAEDATQLEPLRYVHRLSKHLASQDYTVRVESLTVTPLPGARVEAEATLDDLEGLDDLEQPEDGADARAEAALQVLVAAEPERFPMGLYSVAERVGDGEADTRAVVQGDEVTEDEAAAIRAAIEDLPLVDGRLVSRDRTLASVVAFLDPALGTGQHRLEAVHRIDAWLAANPPPAGITVHPAGIPHLRAKISDAMIEDQTILVPLSLLVCIALLYASFRWWPGTLLTLATVGASVVSVLGMMALLGEPLTILMNTLPTLLIIMGISEAVHVVARYVEETRRSPDRVAAARRAIRQLAVACFLTSFTTSVGFASLLVAQTEMLRRFGLVASLGVMVSYAILVTFVPAALTFFPTPTEGQVKGDDPLPRGKLEGLLVRITAFVVRHAKAVLVVAVLITIPCAWAYSAIQVDTSLRDTFDPSDPIVRATQLVDERLDGIRPLEVMIEAHEEGALRDPRALETFDRIARWAATQDGVLRTTTPGDFLWETWRRIAGIERDDARTPFRSSEQVDALLALLDRLERSPVDAYLTDDGRRARIEIRLGDIGAQRSIRLIRAIEQKLQEELAPLHVTYSTFGEAYIGSHGADAVVQDMFGSLSLSALVIFATIALLFRSVKLGLLAIPPNVIPQIATVAWMVVRGIPLNASTAIVFSVAIGVSVDLTIHAFARLVEEEERGLWRRAALVRAARGTGRAIVVSCATLVMGFGVLLLSGFVPVRQFGELIAVALSTSLVATLIFQPALMMLVGRLRRAKA</sequence>
<feature type="transmembrane region" description="Helical" evidence="6">
    <location>
        <begin position="265"/>
        <end position="282"/>
    </location>
</feature>
<dbReference type="PROSITE" id="PS50156">
    <property type="entry name" value="SSD"/>
    <property type="match status" value="1"/>
</dbReference>
<evidence type="ECO:0000256" key="6">
    <source>
        <dbReference type="SAM" id="Phobius"/>
    </source>
</evidence>
<evidence type="ECO:0000256" key="1">
    <source>
        <dbReference type="ARBA" id="ARBA00004651"/>
    </source>
</evidence>
<feature type="transmembrane region" description="Helical" evidence="6">
    <location>
        <begin position="710"/>
        <end position="731"/>
    </location>
</feature>
<keyword evidence="4 6" id="KW-1133">Transmembrane helix</keyword>
<feature type="transmembrane region" description="Helical" evidence="6">
    <location>
        <begin position="783"/>
        <end position="806"/>
    </location>
</feature>
<dbReference type="InterPro" id="IPR000731">
    <property type="entry name" value="SSD"/>
</dbReference>
<comment type="subcellular location">
    <subcellularLocation>
        <location evidence="1">Cell membrane</location>
        <topology evidence="1">Multi-pass membrane protein</topology>
    </subcellularLocation>
</comment>
<dbReference type="EMBL" id="CP011125">
    <property type="protein sequence ID" value="AKF07615.1"/>
    <property type="molecule type" value="Genomic_DNA"/>
</dbReference>
<evidence type="ECO:0000256" key="4">
    <source>
        <dbReference type="ARBA" id="ARBA00022989"/>
    </source>
</evidence>
<feature type="transmembrane region" description="Helical" evidence="6">
    <location>
        <begin position="680"/>
        <end position="698"/>
    </location>
</feature>
<feature type="transmembrane region" description="Helical" evidence="6">
    <location>
        <begin position="289"/>
        <end position="309"/>
    </location>
</feature>
<dbReference type="GO" id="GO:0022857">
    <property type="term" value="F:transmembrane transporter activity"/>
    <property type="evidence" value="ECO:0007669"/>
    <property type="project" value="InterPro"/>
</dbReference>
<evidence type="ECO:0000259" key="7">
    <source>
        <dbReference type="PROSITE" id="PS50156"/>
    </source>
</evidence>
<evidence type="ECO:0000256" key="3">
    <source>
        <dbReference type="ARBA" id="ARBA00022692"/>
    </source>
</evidence>
<dbReference type="PANTHER" id="PTHR33406:SF12">
    <property type="entry name" value="BLR2997 PROTEIN"/>
    <property type="match status" value="1"/>
</dbReference>
<dbReference type="InterPro" id="IPR004869">
    <property type="entry name" value="MMPL_dom"/>
</dbReference>
<feature type="transmembrane region" description="Helical" evidence="6">
    <location>
        <begin position="451"/>
        <end position="470"/>
    </location>
</feature>
<feature type="transmembrane region" description="Helical" evidence="6">
    <location>
        <begin position="752"/>
        <end position="777"/>
    </location>
</feature>